<name>A0A2B4R668_STYPI</name>
<comment type="cofactor">
    <cofactor evidence="1">
        <name>Mn(2+)</name>
        <dbReference type="ChEBI" id="CHEBI:29035"/>
    </cofactor>
</comment>
<gene>
    <name evidence="11" type="primary">Papd4</name>
    <name evidence="11" type="ORF">AWC38_SpisGene25849</name>
</gene>
<keyword evidence="5" id="KW-0808">Transferase</keyword>
<comment type="similarity">
    <text evidence="8">Belongs to the DNA polymerase type-B-like family. GLD2 subfamily.</text>
</comment>
<keyword evidence="12" id="KW-1185">Reference proteome</keyword>
<evidence type="ECO:0000256" key="2">
    <source>
        <dbReference type="ARBA" id="ARBA00001946"/>
    </source>
</evidence>
<dbReference type="Pfam" id="PF03828">
    <property type="entry name" value="PAP_assoc"/>
    <property type="match status" value="1"/>
</dbReference>
<dbReference type="Gene3D" id="3.30.460.10">
    <property type="entry name" value="Beta Polymerase, domain 2"/>
    <property type="match status" value="1"/>
</dbReference>
<sequence>MAAFAFAHPRDLLTCDIIQKYESVKESNATTRKKKRWCEGLEQNIKQIYPNRKLILVGSSTTSFAIEGCDVDLALIRTESQTFYDFESGLQILSRIRGALNSRPSLNTELISSAVVPILKLKDRSEGLEGDISVDVQNAIFNTYLQKCYGTMDPRVAPLVTTIKYWAQVSGITGALYHKLSGFAIVLLVIYYLQRGCSPPVLPSLQKLNPAHFTTSSSASSTAEKLTSDSLPAVVTSYNSTNTATLGDLLVGFFSFYCDFDWHQVLSVRLAGPRRVPSDKKWTRPYIRIEDPFDQKNVTRAVYMFPQFSDIKRAFKTAKGKLAYGSCRLHEIL</sequence>
<evidence type="ECO:0000313" key="12">
    <source>
        <dbReference type="Proteomes" id="UP000225706"/>
    </source>
</evidence>
<keyword evidence="7" id="KW-0460">Magnesium</keyword>
<dbReference type="InterPro" id="IPR002058">
    <property type="entry name" value="PAP_assoc"/>
</dbReference>
<evidence type="ECO:0000313" key="11">
    <source>
        <dbReference type="EMBL" id="PFX12303.1"/>
    </source>
</evidence>
<evidence type="ECO:0000256" key="3">
    <source>
        <dbReference type="ARBA" id="ARBA00004496"/>
    </source>
</evidence>
<dbReference type="SUPFAM" id="SSF81301">
    <property type="entry name" value="Nucleotidyltransferase"/>
    <property type="match status" value="1"/>
</dbReference>
<dbReference type="AlphaFoldDB" id="A0A2B4R668"/>
<protein>
    <submittedName>
        <fullName evidence="11">Poly(A) RNA polymerase GLD2</fullName>
    </submittedName>
</protein>
<comment type="cofactor">
    <cofactor evidence="2">
        <name>Mg(2+)</name>
        <dbReference type="ChEBI" id="CHEBI:18420"/>
    </cofactor>
</comment>
<dbReference type="SUPFAM" id="SSF81631">
    <property type="entry name" value="PAP/OAS1 substrate-binding domain"/>
    <property type="match status" value="1"/>
</dbReference>
<dbReference type="InterPro" id="IPR043519">
    <property type="entry name" value="NT_sf"/>
</dbReference>
<reference evidence="12" key="1">
    <citation type="journal article" date="2017" name="bioRxiv">
        <title>Comparative analysis of the genomes of Stylophora pistillata and Acropora digitifera provides evidence for extensive differences between species of corals.</title>
        <authorList>
            <person name="Voolstra C.R."/>
            <person name="Li Y."/>
            <person name="Liew Y.J."/>
            <person name="Baumgarten S."/>
            <person name="Zoccola D."/>
            <person name="Flot J.-F."/>
            <person name="Tambutte S."/>
            <person name="Allemand D."/>
            <person name="Aranda M."/>
        </authorList>
    </citation>
    <scope>NUCLEOTIDE SEQUENCE [LARGE SCALE GENOMIC DNA]</scope>
</reference>
<dbReference type="CDD" id="cd05402">
    <property type="entry name" value="NT_PAP_TUTase"/>
    <property type="match status" value="1"/>
</dbReference>
<dbReference type="PANTHER" id="PTHR12271">
    <property type="entry name" value="POLY A POLYMERASE CID PAP -RELATED"/>
    <property type="match status" value="1"/>
</dbReference>
<dbReference type="EMBL" id="LSMT01001449">
    <property type="protein sequence ID" value="PFX12303.1"/>
    <property type="molecule type" value="Genomic_DNA"/>
</dbReference>
<dbReference type="GO" id="GO:0031123">
    <property type="term" value="P:RNA 3'-end processing"/>
    <property type="evidence" value="ECO:0007669"/>
    <property type="project" value="TreeGrafter"/>
</dbReference>
<comment type="subcellular location">
    <subcellularLocation>
        <location evidence="3">Cytoplasm</location>
    </subcellularLocation>
</comment>
<keyword evidence="6" id="KW-0479">Metal-binding</keyword>
<dbReference type="GO" id="GO:0005737">
    <property type="term" value="C:cytoplasm"/>
    <property type="evidence" value="ECO:0007669"/>
    <property type="project" value="UniProtKB-SubCell"/>
</dbReference>
<feature type="domain" description="Poly(A) RNA polymerase mitochondrial-like central palm" evidence="10">
    <location>
        <begin position="14"/>
        <end position="150"/>
    </location>
</feature>
<keyword evidence="4" id="KW-0963">Cytoplasm</keyword>
<evidence type="ECO:0000256" key="5">
    <source>
        <dbReference type="ARBA" id="ARBA00022679"/>
    </source>
</evidence>
<evidence type="ECO:0000256" key="7">
    <source>
        <dbReference type="ARBA" id="ARBA00022842"/>
    </source>
</evidence>
<dbReference type="InterPro" id="IPR054708">
    <property type="entry name" value="MTPAP-like_central"/>
</dbReference>
<organism evidence="11 12">
    <name type="scientific">Stylophora pistillata</name>
    <name type="common">Smooth cauliflower coral</name>
    <dbReference type="NCBI Taxonomy" id="50429"/>
    <lineage>
        <taxon>Eukaryota</taxon>
        <taxon>Metazoa</taxon>
        <taxon>Cnidaria</taxon>
        <taxon>Anthozoa</taxon>
        <taxon>Hexacorallia</taxon>
        <taxon>Scleractinia</taxon>
        <taxon>Astrocoeniina</taxon>
        <taxon>Pocilloporidae</taxon>
        <taxon>Stylophora</taxon>
    </lineage>
</organism>
<dbReference type="GO" id="GO:1990817">
    <property type="term" value="F:poly(A) RNA polymerase activity"/>
    <property type="evidence" value="ECO:0007669"/>
    <property type="project" value="TreeGrafter"/>
</dbReference>
<dbReference type="PANTHER" id="PTHR12271:SF40">
    <property type="entry name" value="POLY(A) RNA POLYMERASE GLD2"/>
    <property type="match status" value="1"/>
</dbReference>
<dbReference type="OrthoDB" id="2274644at2759"/>
<evidence type="ECO:0000259" key="10">
    <source>
        <dbReference type="Pfam" id="PF22600"/>
    </source>
</evidence>
<dbReference type="Gene3D" id="1.10.1410.10">
    <property type="match status" value="1"/>
</dbReference>
<dbReference type="Pfam" id="PF22600">
    <property type="entry name" value="MTPAP-like_central"/>
    <property type="match status" value="1"/>
</dbReference>
<dbReference type="STRING" id="50429.A0A2B4R668"/>
<comment type="caution">
    <text evidence="11">The sequence shown here is derived from an EMBL/GenBank/DDBJ whole genome shotgun (WGS) entry which is preliminary data.</text>
</comment>
<evidence type="ECO:0000256" key="4">
    <source>
        <dbReference type="ARBA" id="ARBA00022490"/>
    </source>
</evidence>
<evidence type="ECO:0000259" key="9">
    <source>
        <dbReference type="Pfam" id="PF03828"/>
    </source>
</evidence>
<dbReference type="GO" id="GO:0046872">
    <property type="term" value="F:metal ion binding"/>
    <property type="evidence" value="ECO:0007669"/>
    <property type="project" value="UniProtKB-KW"/>
</dbReference>
<accession>A0A2B4R668</accession>
<evidence type="ECO:0000256" key="8">
    <source>
        <dbReference type="ARBA" id="ARBA00038491"/>
    </source>
</evidence>
<dbReference type="Proteomes" id="UP000225706">
    <property type="component" value="Unassembled WGS sequence"/>
</dbReference>
<proteinExistence type="inferred from homology"/>
<evidence type="ECO:0000256" key="6">
    <source>
        <dbReference type="ARBA" id="ARBA00022723"/>
    </source>
</evidence>
<feature type="domain" description="PAP-associated" evidence="9">
    <location>
        <begin position="245"/>
        <end position="297"/>
    </location>
</feature>
<evidence type="ECO:0000256" key="1">
    <source>
        <dbReference type="ARBA" id="ARBA00001936"/>
    </source>
</evidence>